<dbReference type="RefSeq" id="WP_354602135.1">
    <property type="nucleotide sequence ID" value="NZ_JBEWZI010000020.1"/>
</dbReference>
<reference evidence="9 10" key="1">
    <citation type="submission" date="2024-07" db="EMBL/GenBank/DDBJ databases">
        <title>Uliginosibacterium flavum JJ3220;KACC:17644.</title>
        <authorList>
            <person name="Kim M.K."/>
        </authorList>
    </citation>
    <scope>NUCLEOTIDE SEQUENCE [LARGE SCALE GENOMIC DNA]</scope>
    <source>
        <strain evidence="9 10">KACC:17644</strain>
    </source>
</reference>
<dbReference type="Gene3D" id="3.40.710.10">
    <property type="entry name" value="DD-peptidase/beta-lactamase superfamily"/>
    <property type="match status" value="1"/>
</dbReference>
<evidence type="ECO:0000256" key="2">
    <source>
        <dbReference type="ARBA" id="ARBA00022729"/>
    </source>
</evidence>
<protein>
    <submittedName>
        <fullName evidence="9">Serine hydrolase</fullName>
    </submittedName>
</protein>
<keyword evidence="4" id="KW-0133">Cell shape</keyword>
<comment type="caution">
    <text evidence="9">The sequence shown here is derived from an EMBL/GenBank/DDBJ whole genome shotgun (WGS) entry which is preliminary data.</text>
</comment>
<accession>A0ABV2TP13</accession>
<dbReference type="GO" id="GO:0016787">
    <property type="term" value="F:hydrolase activity"/>
    <property type="evidence" value="ECO:0007669"/>
    <property type="project" value="UniProtKB-KW"/>
</dbReference>
<evidence type="ECO:0000256" key="3">
    <source>
        <dbReference type="ARBA" id="ARBA00022801"/>
    </source>
</evidence>
<feature type="domain" description="Peptidase S11 D-alanyl-D-alanine carboxypeptidase A N-terminal" evidence="8">
    <location>
        <begin position="2"/>
        <end position="222"/>
    </location>
</feature>
<dbReference type="PANTHER" id="PTHR21581:SF26">
    <property type="entry name" value="D-ALANYL-D-ALANINE ENDOPEPTIDASE"/>
    <property type="match status" value="1"/>
</dbReference>
<dbReference type="SUPFAM" id="SSF56601">
    <property type="entry name" value="beta-lactamase/transpeptidase-like"/>
    <property type="match status" value="1"/>
</dbReference>
<dbReference type="PRINTS" id="PR00725">
    <property type="entry name" value="DADACBPTASE1"/>
</dbReference>
<keyword evidence="6" id="KW-0961">Cell wall biogenesis/degradation</keyword>
<name>A0ABV2TP13_9RHOO</name>
<gene>
    <name evidence="9" type="ORF">ABXR19_15910</name>
</gene>
<evidence type="ECO:0000313" key="9">
    <source>
        <dbReference type="EMBL" id="MET7015676.1"/>
    </source>
</evidence>
<dbReference type="PANTHER" id="PTHR21581">
    <property type="entry name" value="D-ALANYL-D-ALANINE CARBOXYPEPTIDASE"/>
    <property type="match status" value="1"/>
</dbReference>
<evidence type="ECO:0000256" key="7">
    <source>
        <dbReference type="RuleBase" id="RU004016"/>
    </source>
</evidence>
<evidence type="ECO:0000259" key="8">
    <source>
        <dbReference type="Pfam" id="PF00768"/>
    </source>
</evidence>
<dbReference type="InterPro" id="IPR018044">
    <property type="entry name" value="Peptidase_S11"/>
</dbReference>
<dbReference type="Pfam" id="PF00768">
    <property type="entry name" value="Peptidase_S11"/>
    <property type="match status" value="1"/>
</dbReference>
<dbReference type="EMBL" id="JBEWZI010000020">
    <property type="protein sequence ID" value="MET7015676.1"/>
    <property type="molecule type" value="Genomic_DNA"/>
</dbReference>
<evidence type="ECO:0000256" key="1">
    <source>
        <dbReference type="ARBA" id="ARBA00007164"/>
    </source>
</evidence>
<evidence type="ECO:0000256" key="4">
    <source>
        <dbReference type="ARBA" id="ARBA00022960"/>
    </source>
</evidence>
<organism evidence="9 10">
    <name type="scientific">Uliginosibacterium flavum</name>
    <dbReference type="NCBI Taxonomy" id="1396831"/>
    <lineage>
        <taxon>Bacteria</taxon>
        <taxon>Pseudomonadati</taxon>
        <taxon>Pseudomonadota</taxon>
        <taxon>Betaproteobacteria</taxon>
        <taxon>Rhodocyclales</taxon>
        <taxon>Zoogloeaceae</taxon>
        <taxon>Uliginosibacterium</taxon>
    </lineage>
</organism>
<comment type="similarity">
    <text evidence="1 7">Belongs to the peptidase S11 family.</text>
</comment>
<dbReference type="InterPro" id="IPR001967">
    <property type="entry name" value="Peptidase_S11_N"/>
</dbReference>
<keyword evidence="10" id="KW-1185">Reference proteome</keyword>
<keyword evidence="2" id="KW-0732">Signal</keyword>
<evidence type="ECO:0000256" key="6">
    <source>
        <dbReference type="ARBA" id="ARBA00023316"/>
    </source>
</evidence>
<keyword evidence="5" id="KW-0573">Peptidoglycan synthesis</keyword>
<evidence type="ECO:0000313" key="10">
    <source>
        <dbReference type="Proteomes" id="UP001549691"/>
    </source>
</evidence>
<sequence length="261" mass="28702">MIRSSAFYVQDLNTGEVLLQKNASAPLPIASITKLMTSMVVLDAHQNLNEVLEVTESDIDRIKSTSSHLSVGTRLTREDLLHLALMASENRAASALARNYPGGMSAFLEAMNVKAQLMGLSETRFYDGTGLTKSNVSSARDLATMVANASRYPLIREFSTSTEHTADLSGGRSYTFHTTNSLVKSPEWQIDVQKTGYINESGKCLVMQAWMGNKPLAIVLLDSWGRFTRQADANRIRKWLEASLARQQLALGSKRDVASVN</sequence>
<dbReference type="InterPro" id="IPR012338">
    <property type="entry name" value="Beta-lactam/transpept-like"/>
</dbReference>
<dbReference type="Proteomes" id="UP001549691">
    <property type="component" value="Unassembled WGS sequence"/>
</dbReference>
<proteinExistence type="inferred from homology"/>
<evidence type="ECO:0000256" key="5">
    <source>
        <dbReference type="ARBA" id="ARBA00022984"/>
    </source>
</evidence>
<keyword evidence="3 9" id="KW-0378">Hydrolase</keyword>